<proteinExistence type="predicted"/>
<reference evidence="1" key="1">
    <citation type="submission" date="2023-03" db="EMBL/GenBank/DDBJ databases">
        <title>Massive genome expansion in bonnet fungi (Mycena s.s.) driven by repeated elements and novel gene families across ecological guilds.</title>
        <authorList>
            <consortium name="Lawrence Berkeley National Laboratory"/>
            <person name="Harder C.B."/>
            <person name="Miyauchi S."/>
            <person name="Viragh M."/>
            <person name="Kuo A."/>
            <person name="Thoen E."/>
            <person name="Andreopoulos B."/>
            <person name="Lu D."/>
            <person name="Skrede I."/>
            <person name="Drula E."/>
            <person name="Henrissat B."/>
            <person name="Morin E."/>
            <person name="Kohler A."/>
            <person name="Barry K."/>
            <person name="LaButti K."/>
            <person name="Morin E."/>
            <person name="Salamov A."/>
            <person name="Lipzen A."/>
            <person name="Mereny Z."/>
            <person name="Hegedus B."/>
            <person name="Baldrian P."/>
            <person name="Stursova M."/>
            <person name="Weitz H."/>
            <person name="Taylor A."/>
            <person name="Grigoriev I.V."/>
            <person name="Nagy L.G."/>
            <person name="Martin F."/>
            <person name="Kauserud H."/>
        </authorList>
    </citation>
    <scope>NUCLEOTIDE SEQUENCE</scope>
    <source>
        <strain evidence="1">9144</strain>
    </source>
</reference>
<gene>
    <name evidence="1" type="ORF">GGX14DRAFT_560156</name>
</gene>
<dbReference type="Proteomes" id="UP001219525">
    <property type="component" value="Unassembled WGS sequence"/>
</dbReference>
<name>A0AAD6VR90_9AGAR</name>
<sequence>MKIPAAISRRTLSTLISKIEIKRKFLPGLFPMYLKEPHGVVTVKVPTFVMYTRPGAVQFIRDIYYDRHDALLTAKKGLWVRRRSVFNVGCGTGPCTASWEAKVRLGGNVVAPQFTKVKGTESVKREIERALGGGHVAVDNIDEHLVVMCDFTTRRTHGQVECAYDDNHPYDAGRPLENRYLDVTIDQIVETASSFEGARAVLEGLPDGGERRDVDFFYNEIGELGLTEEICHTEVAALGPNEAQKHRDETVRKALVAELEEFMSTHEGVFPMMIPTTPPLRLRETLPAYFAWKQKERAAAGLWARSEELGYR</sequence>
<evidence type="ECO:0000313" key="2">
    <source>
        <dbReference type="Proteomes" id="UP001219525"/>
    </source>
</evidence>
<keyword evidence="2" id="KW-1185">Reference proteome</keyword>
<dbReference type="Gene3D" id="2.40.320.10">
    <property type="entry name" value="Hypothetical Protein Pfu-838710-001"/>
    <property type="match status" value="1"/>
</dbReference>
<dbReference type="AlphaFoldDB" id="A0AAD6VR90"/>
<dbReference type="InterPro" id="IPR033469">
    <property type="entry name" value="CYTH-like_dom_sf"/>
</dbReference>
<protein>
    <submittedName>
        <fullName evidence="1">Uncharacterized protein</fullName>
    </submittedName>
</protein>
<dbReference type="SUPFAM" id="SSF55154">
    <property type="entry name" value="CYTH-like phosphatases"/>
    <property type="match status" value="1"/>
</dbReference>
<organism evidence="1 2">
    <name type="scientific">Mycena pura</name>
    <dbReference type="NCBI Taxonomy" id="153505"/>
    <lineage>
        <taxon>Eukaryota</taxon>
        <taxon>Fungi</taxon>
        <taxon>Dikarya</taxon>
        <taxon>Basidiomycota</taxon>
        <taxon>Agaricomycotina</taxon>
        <taxon>Agaricomycetes</taxon>
        <taxon>Agaricomycetidae</taxon>
        <taxon>Agaricales</taxon>
        <taxon>Marasmiineae</taxon>
        <taxon>Mycenaceae</taxon>
        <taxon>Mycena</taxon>
    </lineage>
</organism>
<dbReference type="EMBL" id="JARJCW010000010">
    <property type="protein sequence ID" value="KAJ7220354.1"/>
    <property type="molecule type" value="Genomic_DNA"/>
</dbReference>
<accession>A0AAD6VR90</accession>
<comment type="caution">
    <text evidence="1">The sequence shown here is derived from an EMBL/GenBank/DDBJ whole genome shotgun (WGS) entry which is preliminary data.</text>
</comment>
<evidence type="ECO:0000313" key="1">
    <source>
        <dbReference type="EMBL" id="KAJ7220354.1"/>
    </source>
</evidence>